<dbReference type="AlphaFoldDB" id="A0A7X5QC87"/>
<comment type="caution">
    <text evidence="2">The sequence shown here is derived from an EMBL/GenBank/DDBJ whole genome shotgun (WGS) entry which is preliminary data.</text>
</comment>
<evidence type="ECO:0000259" key="1">
    <source>
        <dbReference type="Pfam" id="PF01526"/>
    </source>
</evidence>
<organism evidence="2 3">
    <name type="scientific">Photorhabdus cinerea</name>
    <dbReference type="NCBI Taxonomy" id="471575"/>
    <lineage>
        <taxon>Bacteria</taxon>
        <taxon>Pseudomonadati</taxon>
        <taxon>Pseudomonadota</taxon>
        <taxon>Gammaproteobacteria</taxon>
        <taxon>Enterobacterales</taxon>
        <taxon>Morganellaceae</taxon>
        <taxon>Photorhabdus</taxon>
    </lineage>
</organism>
<feature type="domain" description="Tn3 transposase DDE" evidence="1">
    <location>
        <begin position="18"/>
        <end position="47"/>
    </location>
</feature>
<gene>
    <name evidence="2" type="ORF">C5469_05605</name>
</gene>
<name>A0A7X5QC87_9GAMM</name>
<evidence type="ECO:0000313" key="2">
    <source>
        <dbReference type="EMBL" id="NHB91646.1"/>
    </source>
</evidence>
<dbReference type="GO" id="GO:0004803">
    <property type="term" value="F:transposase activity"/>
    <property type="evidence" value="ECO:0007669"/>
    <property type="project" value="InterPro"/>
</dbReference>
<dbReference type="Proteomes" id="UP000591844">
    <property type="component" value="Unassembled WGS sequence"/>
</dbReference>
<accession>A0A7X5QC87</accession>
<keyword evidence="3" id="KW-1185">Reference proteome</keyword>
<evidence type="ECO:0000313" key="3">
    <source>
        <dbReference type="Proteomes" id="UP000591844"/>
    </source>
</evidence>
<reference evidence="2 3" key="1">
    <citation type="submission" date="2018-02" db="EMBL/GenBank/DDBJ databases">
        <authorList>
            <person name="Machado R.A."/>
        </authorList>
    </citation>
    <scope>NUCLEOTIDE SEQUENCE [LARGE SCALE GENOMIC DNA]</scope>
    <source>
        <strain evidence="2 3">DSM 19724</strain>
    </source>
</reference>
<protein>
    <recommendedName>
        <fullName evidence="1">Tn3 transposase DDE domain-containing protein</fullName>
    </recommendedName>
</protein>
<proteinExistence type="predicted"/>
<dbReference type="GO" id="GO:0006313">
    <property type="term" value="P:DNA transposition"/>
    <property type="evidence" value="ECO:0007669"/>
    <property type="project" value="InterPro"/>
</dbReference>
<sequence length="69" mass="7694">MTLSCTWNGSSFFGSAFLREHGQAIDVELLQCLSPLGWEHINLTGDYLWRSSAKIGAGKFRLLRPLQPA</sequence>
<dbReference type="EMBL" id="PUJW01000004">
    <property type="protein sequence ID" value="NHB91646.1"/>
    <property type="molecule type" value="Genomic_DNA"/>
</dbReference>
<dbReference type="InterPro" id="IPR002513">
    <property type="entry name" value="Tn3_Tnp_DDE_dom"/>
</dbReference>
<dbReference type="Pfam" id="PF01526">
    <property type="entry name" value="DDE_Tnp_Tn3"/>
    <property type="match status" value="1"/>
</dbReference>